<keyword evidence="1" id="KW-0812">Transmembrane</keyword>
<keyword evidence="3" id="KW-1185">Reference proteome</keyword>
<sequence length="50" mass="5064">MSSIAPYVVLASEAAGEPEISVWLVGAITFAILLILLAVVVGIGGGRDHS</sequence>
<reference evidence="2 3" key="1">
    <citation type="journal article" date="2019" name="Int. J. Syst. Evol. Microbiol.">
        <title>The Global Catalogue of Microorganisms (GCM) 10K type strain sequencing project: providing services to taxonomists for standard genome sequencing and annotation.</title>
        <authorList>
            <consortium name="The Broad Institute Genomics Platform"/>
            <consortium name="The Broad Institute Genome Sequencing Center for Infectious Disease"/>
            <person name="Wu L."/>
            <person name="Ma J."/>
        </authorList>
    </citation>
    <scope>NUCLEOTIDE SEQUENCE [LARGE SCALE GENOMIC DNA]</scope>
    <source>
        <strain evidence="2 3">JCM 14046</strain>
    </source>
</reference>
<keyword evidence="1" id="KW-0472">Membrane</keyword>
<proteinExistence type="predicted"/>
<accession>A0ABN2PSI4</accession>
<protein>
    <submittedName>
        <fullName evidence="2">Uncharacterized protein</fullName>
    </submittedName>
</protein>
<evidence type="ECO:0000313" key="3">
    <source>
        <dbReference type="Proteomes" id="UP001501612"/>
    </source>
</evidence>
<evidence type="ECO:0000256" key="1">
    <source>
        <dbReference type="SAM" id="Phobius"/>
    </source>
</evidence>
<dbReference type="Proteomes" id="UP001501612">
    <property type="component" value="Unassembled WGS sequence"/>
</dbReference>
<dbReference type="EMBL" id="BAAAMY010000014">
    <property type="protein sequence ID" value="GAA1930283.1"/>
    <property type="molecule type" value="Genomic_DNA"/>
</dbReference>
<organism evidence="2 3">
    <name type="scientific">Nocardioides lentus</name>
    <dbReference type="NCBI Taxonomy" id="338077"/>
    <lineage>
        <taxon>Bacteria</taxon>
        <taxon>Bacillati</taxon>
        <taxon>Actinomycetota</taxon>
        <taxon>Actinomycetes</taxon>
        <taxon>Propionibacteriales</taxon>
        <taxon>Nocardioidaceae</taxon>
        <taxon>Nocardioides</taxon>
    </lineage>
</organism>
<dbReference type="RefSeq" id="WP_344009099.1">
    <property type="nucleotide sequence ID" value="NZ_BAAAMY010000014.1"/>
</dbReference>
<name>A0ABN2PSI4_9ACTN</name>
<feature type="transmembrane region" description="Helical" evidence="1">
    <location>
        <begin position="20"/>
        <end position="44"/>
    </location>
</feature>
<comment type="caution">
    <text evidence="2">The sequence shown here is derived from an EMBL/GenBank/DDBJ whole genome shotgun (WGS) entry which is preliminary data.</text>
</comment>
<evidence type="ECO:0000313" key="2">
    <source>
        <dbReference type="EMBL" id="GAA1930283.1"/>
    </source>
</evidence>
<gene>
    <name evidence="2" type="ORF">GCM10009737_35290</name>
</gene>
<keyword evidence="1" id="KW-1133">Transmembrane helix</keyword>